<feature type="region of interest" description="Disordered" evidence="1">
    <location>
        <begin position="61"/>
        <end position="107"/>
    </location>
</feature>
<reference evidence="4 5" key="1">
    <citation type="journal article" date="2023" name="Environ Microbiome">
        <title>A coral-associated actinobacterium mitigates coral bleaching under heat stress.</title>
        <authorList>
            <person name="Li J."/>
            <person name="Zou Y."/>
            <person name="Li Q."/>
            <person name="Zhang J."/>
            <person name="Bourne D.G."/>
            <person name="Lyu Y."/>
            <person name="Liu C."/>
            <person name="Zhang S."/>
        </authorList>
    </citation>
    <scope>NUCLEOTIDE SEQUENCE [LARGE SCALE GENOMIC DNA]</scope>
    <source>
        <strain evidence="4 5">SCSIO 13291</strain>
    </source>
</reference>
<evidence type="ECO:0000256" key="2">
    <source>
        <dbReference type="SAM" id="Phobius"/>
    </source>
</evidence>
<accession>A0ABZ3CB58</accession>
<sequence length="169" mass="18318">MSHEPVPQRLSDADRDAATAMLREHFEAGRLDDTEFAERMTAALSARFASDFGPLFSDLPEPRPHLDSSAAGASLVPGSTPGRTPTRQPVASAGRPHPDGDEVVTSGPRVPPQIAQWLPMGRALLWPACILSAIMFGNWFLFIAIAIIGSIVLNQLVPDQRKPPPHLER</sequence>
<keyword evidence="2" id="KW-1133">Transmembrane helix</keyword>
<evidence type="ECO:0000259" key="3">
    <source>
        <dbReference type="Pfam" id="PF08044"/>
    </source>
</evidence>
<dbReference type="Pfam" id="PF08044">
    <property type="entry name" value="DUF1707"/>
    <property type="match status" value="1"/>
</dbReference>
<keyword evidence="5" id="KW-1185">Reference proteome</keyword>
<dbReference type="Proteomes" id="UP001434337">
    <property type="component" value="Chromosome"/>
</dbReference>
<evidence type="ECO:0000313" key="5">
    <source>
        <dbReference type="Proteomes" id="UP001434337"/>
    </source>
</evidence>
<evidence type="ECO:0000313" key="4">
    <source>
        <dbReference type="EMBL" id="WZW99002.1"/>
    </source>
</evidence>
<name>A0ABZ3CB58_9ACTN</name>
<dbReference type="RefSeq" id="WP_232549078.1">
    <property type="nucleotide sequence ID" value="NZ_CP115965.1"/>
</dbReference>
<proteinExistence type="predicted"/>
<feature type="domain" description="DUF1707" evidence="3">
    <location>
        <begin position="9"/>
        <end position="60"/>
    </location>
</feature>
<feature type="transmembrane region" description="Helical" evidence="2">
    <location>
        <begin position="124"/>
        <end position="153"/>
    </location>
</feature>
<keyword evidence="2" id="KW-0472">Membrane</keyword>
<dbReference type="InterPro" id="IPR012551">
    <property type="entry name" value="DUF1707_SHOCT-like"/>
</dbReference>
<organism evidence="4 5">
    <name type="scientific">Propioniciclava soli</name>
    <dbReference type="NCBI Taxonomy" id="2775081"/>
    <lineage>
        <taxon>Bacteria</taxon>
        <taxon>Bacillati</taxon>
        <taxon>Actinomycetota</taxon>
        <taxon>Actinomycetes</taxon>
        <taxon>Propionibacteriales</taxon>
        <taxon>Propionibacteriaceae</taxon>
        <taxon>Propioniciclava</taxon>
    </lineage>
</organism>
<evidence type="ECO:0000256" key="1">
    <source>
        <dbReference type="SAM" id="MobiDB-lite"/>
    </source>
</evidence>
<keyword evidence="2" id="KW-0812">Transmembrane</keyword>
<protein>
    <submittedName>
        <fullName evidence="4">DUF1707 domain-containing protein</fullName>
    </submittedName>
</protein>
<dbReference type="EMBL" id="CP115965">
    <property type="protein sequence ID" value="WZW99002.1"/>
    <property type="molecule type" value="Genomic_DNA"/>
</dbReference>
<gene>
    <name evidence="4" type="ORF">PCC79_01980</name>
</gene>